<organism evidence="9 10">
    <name type="scientific">Petrocella atlantisensis</name>
    <dbReference type="NCBI Taxonomy" id="2173034"/>
    <lineage>
        <taxon>Bacteria</taxon>
        <taxon>Bacillati</taxon>
        <taxon>Bacillota</taxon>
        <taxon>Clostridia</taxon>
        <taxon>Lachnospirales</taxon>
        <taxon>Vallitaleaceae</taxon>
        <taxon>Petrocella</taxon>
    </lineage>
</organism>
<dbReference type="PANTHER" id="PTHR32322">
    <property type="entry name" value="INNER MEMBRANE TRANSPORTER"/>
    <property type="match status" value="1"/>
</dbReference>
<keyword evidence="4 7" id="KW-0812">Transmembrane</keyword>
<dbReference type="GO" id="GO:0005886">
    <property type="term" value="C:plasma membrane"/>
    <property type="evidence" value="ECO:0007669"/>
    <property type="project" value="UniProtKB-SubCell"/>
</dbReference>
<feature type="transmembrane region" description="Helical" evidence="7">
    <location>
        <begin position="65"/>
        <end position="81"/>
    </location>
</feature>
<evidence type="ECO:0000313" key="9">
    <source>
        <dbReference type="EMBL" id="VDN47441.1"/>
    </source>
</evidence>
<dbReference type="EMBL" id="LR130778">
    <property type="protein sequence ID" value="VDN47441.1"/>
    <property type="molecule type" value="Genomic_DNA"/>
</dbReference>
<dbReference type="Proteomes" id="UP000279029">
    <property type="component" value="Chromosome"/>
</dbReference>
<comment type="subcellular location">
    <subcellularLocation>
        <location evidence="1">Cell membrane</location>
        <topology evidence="1">Multi-pass membrane protein</topology>
    </subcellularLocation>
</comment>
<dbReference type="OrthoDB" id="9805239at2"/>
<sequence>MKTSIKGHIYAVTTITIWSSTFIVSKILLNQFTPLQILVVRYLLAIVFLTLLYPKFKKPTSIKEEILFLFIGGALAFYFVFENTALQHTYSSNVSLIVATIPLLTGILSMIVYKTHFFTLKSIIGFILAYLGVFLIIINGSKFEGVEPIGDFLALGAAAMFAIYSVLMEKTSKDYHMIQLTRKVFLYGLLVLLFVVVVKGQPVTFEVINARIVASMLFLGIVASSLAFILWNNAIKAIGPVKTNQYIYLIPVVTTIMSALVLKEKITYMTLIGTLLILMGLYLSEKSQE</sequence>
<proteinExistence type="inferred from homology"/>
<evidence type="ECO:0000256" key="6">
    <source>
        <dbReference type="ARBA" id="ARBA00023136"/>
    </source>
</evidence>
<feature type="transmembrane region" description="Helical" evidence="7">
    <location>
        <begin position="152"/>
        <end position="168"/>
    </location>
</feature>
<dbReference type="RefSeq" id="WP_125136753.1">
    <property type="nucleotide sequence ID" value="NZ_LR130778.1"/>
</dbReference>
<accession>A0A3P7PW18</accession>
<evidence type="ECO:0000256" key="3">
    <source>
        <dbReference type="ARBA" id="ARBA00022475"/>
    </source>
</evidence>
<evidence type="ECO:0000256" key="5">
    <source>
        <dbReference type="ARBA" id="ARBA00022989"/>
    </source>
</evidence>
<keyword evidence="6 7" id="KW-0472">Membrane</keyword>
<dbReference type="InterPro" id="IPR000620">
    <property type="entry name" value="EamA_dom"/>
</dbReference>
<dbReference type="PANTHER" id="PTHR32322:SF18">
    <property type="entry name" value="S-ADENOSYLMETHIONINE_S-ADENOSYLHOMOCYSTEINE TRANSPORTER"/>
    <property type="match status" value="1"/>
</dbReference>
<evidence type="ECO:0000256" key="2">
    <source>
        <dbReference type="ARBA" id="ARBA00007362"/>
    </source>
</evidence>
<keyword evidence="3" id="KW-1003">Cell membrane</keyword>
<dbReference type="InterPro" id="IPR037185">
    <property type="entry name" value="EmrE-like"/>
</dbReference>
<feature type="transmembrane region" description="Helical" evidence="7">
    <location>
        <begin position="7"/>
        <end position="29"/>
    </location>
</feature>
<dbReference type="Gene3D" id="1.10.3730.20">
    <property type="match status" value="1"/>
</dbReference>
<evidence type="ECO:0000256" key="1">
    <source>
        <dbReference type="ARBA" id="ARBA00004651"/>
    </source>
</evidence>
<dbReference type="InterPro" id="IPR050638">
    <property type="entry name" value="AA-Vitamin_Transporters"/>
</dbReference>
<name>A0A3P7PW18_9FIRM</name>
<dbReference type="KEGG" id="cbar:PATL70BA_1556"/>
<evidence type="ECO:0000313" key="10">
    <source>
        <dbReference type="Proteomes" id="UP000279029"/>
    </source>
</evidence>
<feature type="transmembrane region" description="Helical" evidence="7">
    <location>
        <begin position="120"/>
        <end position="140"/>
    </location>
</feature>
<feature type="domain" description="EamA" evidence="8">
    <location>
        <begin position="149"/>
        <end position="283"/>
    </location>
</feature>
<feature type="transmembrane region" description="Helical" evidence="7">
    <location>
        <begin position="246"/>
        <end position="262"/>
    </location>
</feature>
<feature type="transmembrane region" description="Helical" evidence="7">
    <location>
        <begin position="180"/>
        <end position="200"/>
    </location>
</feature>
<keyword evidence="10" id="KW-1185">Reference proteome</keyword>
<evidence type="ECO:0000256" key="7">
    <source>
        <dbReference type="SAM" id="Phobius"/>
    </source>
</evidence>
<feature type="transmembrane region" description="Helical" evidence="7">
    <location>
        <begin position="35"/>
        <end position="53"/>
    </location>
</feature>
<gene>
    <name evidence="9" type="primary">ybfH</name>
    <name evidence="9" type="ORF">PATL70BA_1556</name>
</gene>
<dbReference type="SUPFAM" id="SSF103481">
    <property type="entry name" value="Multidrug resistance efflux transporter EmrE"/>
    <property type="match status" value="2"/>
</dbReference>
<protein>
    <submittedName>
        <fullName evidence="9">Uncharacterized transporter YbhF</fullName>
    </submittedName>
</protein>
<feature type="transmembrane region" description="Helical" evidence="7">
    <location>
        <begin position="212"/>
        <end position="234"/>
    </location>
</feature>
<evidence type="ECO:0000259" key="8">
    <source>
        <dbReference type="Pfam" id="PF00892"/>
    </source>
</evidence>
<evidence type="ECO:0000256" key="4">
    <source>
        <dbReference type="ARBA" id="ARBA00022692"/>
    </source>
</evidence>
<keyword evidence="5 7" id="KW-1133">Transmembrane helix</keyword>
<feature type="transmembrane region" description="Helical" evidence="7">
    <location>
        <begin position="268"/>
        <end position="284"/>
    </location>
</feature>
<feature type="transmembrane region" description="Helical" evidence="7">
    <location>
        <begin position="93"/>
        <end position="113"/>
    </location>
</feature>
<dbReference type="Pfam" id="PF00892">
    <property type="entry name" value="EamA"/>
    <property type="match status" value="2"/>
</dbReference>
<feature type="domain" description="EamA" evidence="8">
    <location>
        <begin position="6"/>
        <end position="137"/>
    </location>
</feature>
<comment type="similarity">
    <text evidence="2">Belongs to the EamA transporter family.</text>
</comment>
<reference evidence="9 10" key="1">
    <citation type="submission" date="2018-09" db="EMBL/GenBank/DDBJ databases">
        <authorList>
            <person name="Postec A."/>
        </authorList>
    </citation>
    <scope>NUCLEOTIDE SEQUENCE [LARGE SCALE GENOMIC DNA]</scope>
    <source>
        <strain evidence="9">70B-A</strain>
    </source>
</reference>
<dbReference type="AlphaFoldDB" id="A0A3P7PW18"/>